<dbReference type="RefSeq" id="WP_090205413.1">
    <property type="nucleotide sequence ID" value="NZ_FOZM01000001.1"/>
</dbReference>
<evidence type="ECO:0000313" key="3">
    <source>
        <dbReference type="Proteomes" id="UP000198926"/>
    </source>
</evidence>
<protein>
    <submittedName>
        <fullName evidence="2">Uncharacterized protein</fullName>
    </submittedName>
</protein>
<keyword evidence="1" id="KW-0732">Signal</keyword>
<evidence type="ECO:0000313" key="2">
    <source>
        <dbReference type="EMBL" id="SFS11191.1"/>
    </source>
</evidence>
<proteinExistence type="predicted"/>
<accession>A0A1I6M696</accession>
<feature type="chain" id="PRO_5011505189" evidence="1">
    <location>
        <begin position="22"/>
        <end position="277"/>
    </location>
</feature>
<feature type="signal peptide" evidence="1">
    <location>
        <begin position="1"/>
        <end position="21"/>
    </location>
</feature>
<dbReference type="STRING" id="1123755.SAMN05444714_1289"/>
<evidence type="ECO:0000256" key="1">
    <source>
        <dbReference type="SAM" id="SignalP"/>
    </source>
</evidence>
<dbReference type="EMBL" id="FOZM01000001">
    <property type="protein sequence ID" value="SFS11191.1"/>
    <property type="molecule type" value="Genomic_DNA"/>
</dbReference>
<dbReference type="AlphaFoldDB" id="A0A1I6M696"/>
<reference evidence="2 3" key="1">
    <citation type="submission" date="2016-10" db="EMBL/GenBank/DDBJ databases">
        <authorList>
            <person name="de Groot N.N."/>
        </authorList>
    </citation>
    <scope>NUCLEOTIDE SEQUENCE [LARGE SCALE GENOMIC DNA]</scope>
    <source>
        <strain evidence="2 3">DSM 29433</strain>
    </source>
</reference>
<gene>
    <name evidence="2" type="ORF">SAMN05444714_1289</name>
</gene>
<keyword evidence="3" id="KW-1185">Reference proteome</keyword>
<sequence>MIRTAFAASLSVTLFAQPLLAQTADQAQIDALYEALGMPEIIDIMREEGVAYGAELGAEMLPDGGGADWQTAVNAIYDPQIMDEEVRVAFAQALVGDDVDQMLDFFTSARGEQIIALEVSARRALLDEAVEEASKEAAALQMADETPRFLAIQEFVETNDLIESNVVGALNSSYAFYLGLIDGGVMPQGITAETALQDVWAQEADIRNNTTEWVYSFLLMAYEPLSDEDLSAYLAFSETDAGQDLNDALFQAFDGMFEDISRALGLASSRFMISQEL</sequence>
<dbReference type="OrthoDB" id="7841298at2"/>
<dbReference type="Proteomes" id="UP000198926">
    <property type="component" value="Unassembled WGS sequence"/>
</dbReference>
<name>A0A1I6M696_9RHOB</name>
<organism evidence="2 3">
    <name type="scientific">Yoonia litorea</name>
    <dbReference type="NCBI Taxonomy" id="1123755"/>
    <lineage>
        <taxon>Bacteria</taxon>
        <taxon>Pseudomonadati</taxon>
        <taxon>Pseudomonadota</taxon>
        <taxon>Alphaproteobacteria</taxon>
        <taxon>Rhodobacterales</taxon>
        <taxon>Paracoccaceae</taxon>
        <taxon>Yoonia</taxon>
    </lineage>
</organism>